<dbReference type="InterPro" id="IPR050109">
    <property type="entry name" value="HTH-type_TetR-like_transc_reg"/>
</dbReference>
<dbReference type="Gene3D" id="1.10.10.60">
    <property type="entry name" value="Homeodomain-like"/>
    <property type="match status" value="1"/>
</dbReference>
<organism evidence="6 7">
    <name type="scientific">Falsiruegeria litorea R37</name>
    <dbReference type="NCBI Taxonomy" id="1200284"/>
    <lineage>
        <taxon>Bacteria</taxon>
        <taxon>Pseudomonadati</taxon>
        <taxon>Pseudomonadota</taxon>
        <taxon>Alphaproteobacteria</taxon>
        <taxon>Rhodobacterales</taxon>
        <taxon>Roseobacteraceae</taxon>
        <taxon>Falsiruegeria</taxon>
    </lineage>
</organism>
<evidence type="ECO:0000313" key="6">
    <source>
        <dbReference type="EMBL" id="SLN33538.1"/>
    </source>
</evidence>
<dbReference type="InterPro" id="IPR001647">
    <property type="entry name" value="HTH_TetR"/>
</dbReference>
<keyword evidence="1" id="KW-0805">Transcription regulation</keyword>
<keyword evidence="2 4" id="KW-0238">DNA-binding</keyword>
<gene>
    <name evidence="6" type="primary">ethR</name>
    <name evidence="6" type="ORF">TRL7639_01486</name>
</gene>
<evidence type="ECO:0000259" key="5">
    <source>
        <dbReference type="PROSITE" id="PS50977"/>
    </source>
</evidence>
<dbReference type="AlphaFoldDB" id="A0A1Y5S6S6"/>
<evidence type="ECO:0000256" key="4">
    <source>
        <dbReference type="PROSITE-ProRule" id="PRU00335"/>
    </source>
</evidence>
<evidence type="ECO:0000256" key="2">
    <source>
        <dbReference type="ARBA" id="ARBA00023125"/>
    </source>
</evidence>
<dbReference type="GO" id="GO:0003700">
    <property type="term" value="F:DNA-binding transcription factor activity"/>
    <property type="evidence" value="ECO:0007669"/>
    <property type="project" value="TreeGrafter"/>
</dbReference>
<dbReference type="PRINTS" id="PR00455">
    <property type="entry name" value="HTHTETR"/>
</dbReference>
<accession>A0A1Y5S6S6</accession>
<dbReference type="Pfam" id="PF00440">
    <property type="entry name" value="TetR_N"/>
    <property type="match status" value="1"/>
</dbReference>
<dbReference type="Gene3D" id="1.10.357.10">
    <property type="entry name" value="Tetracycline Repressor, domain 2"/>
    <property type="match status" value="1"/>
</dbReference>
<dbReference type="GO" id="GO:0000976">
    <property type="term" value="F:transcription cis-regulatory region binding"/>
    <property type="evidence" value="ECO:0007669"/>
    <property type="project" value="TreeGrafter"/>
</dbReference>
<protein>
    <submittedName>
        <fullName evidence="6">HTH-type transcriptional regulator EthR</fullName>
    </submittedName>
</protein>
<dbReference type="Proteomes" id="UP000193077">
    <property type="component" value="Unassembled WGS sequence"/>
</dbReference>
<dbReference type="PANTHER" id="PTHR30055:SF234">
    <property type="entry name" value="HTH-TYPE TRANSCRIPTIONAL REGULATOR BETI"/>
    <property type="match status" value="1"/>
</dbReference>
<feature type="domain" description="HTH tetR-type" evidence="5">
    <location>
        <begin position="7"/>
        <end position="67"/>
    </location>
</feature>
<feature type="DNA-binding region" description="H-T-H motif" evidence="4">
    <location>
        <begin position="30"/>
        <end position="49"/>
    </location>
</feature>
<evidence type="ECO:0000256" key="3">
    <source>
        <dbReference type="ARBA" id="ARBA00023163"/>
    </source>
</evidence>
<dbReference type="SUPFAM" id="SSF46689">
    <property type="entry name" value="Homeodomain-like"/>
    <property type="match status" value="1"/>
</dbReference>
<dbReference type="EMBL" id="FWFO01000001">
    <property type="protein sequence ID" value="SLN33538.1"/>
    <property type="molecule type" value="Genomic_DNA"/>
</dbReference>
<sequence>MKDISSDPKQQAILGSAFQAFATYGFRKTSMDDIARGAGMSRPALYQHYRNKEDICRSLVQHHYDKAAAAVSEALSAEGSVTELLTAAMLKQGEGVAALLASPHGMELLDASSSMASDLVDSGEGALQALYADWMTQEAAKGRVRLPGEAPEIAATLTSALKGVKTHAPDFEMYTARVSLLAAIAGAGLSVK</sequence>
<dbReference type="PROSITE" id="PS50977">
    <property type="entry name" value="HTH_TETR_2"/>
    <property type="match status" value="1"/>
</dbReference>
<name>A0A1Y5S6S6_9RHOB</name>
<reference evidence="6 7" key="1">
    <citation type="submission" date="2017-03" db="EMBL/GenBank/DDBJ databases">
        <authorList>
            <person name="Afonso C.L."/>
            <person name="Miller P.J."/>
            <person name="Scott M.A."/>
            <person name="Spackman E."/>
            <person name="Goraichik I."/>
            <person name="Dimitrov K.M."/>
            <person name="Suarez D.L."/>
            <person name="Swayne D.E."/>
        </authorList>
    </citation>
    <scope>NUCLEOTIDE SEQUENCE [LARGE SCALE GENOMIC DNA]</scope>
    <source>
        <strain evidence="6 7">CECT 7639</strain>
    </source>
</reference>
<dbReference type="OrthoDB" id="9802802at2"/>
<dbReference type="InterPro" id="IPR009057">
    <property type="entry name" value="Homeodomain-like_sf"/>
</dbReference>
<evidence type="ECO:0000313" key="7">
    <source>
        <dbReference type="Proteomes" id="UP000193077"/>
    </source>
</evidence>
<keyword evidence="3" id="KW-0804">Transcription</keyword>
<dbReference type="PANTHER" id="PTHR30055">
    <property type="entry name" value="HTH-TYPE TRANSCRIPTIONAL REGULATOR RUTR"/>
    <property type="match status" value="1"/>
</dbReference>
<proteinExistence type="predicted"/>
<dbReference type="RefSeq" id="WP_085795090.1">
    <property type="nucleotide sequence ID" value="NZ_FWFO01000001.1"/>
</dbReference>
<evidence type="ECO:0000256" key="1">
    <source>
        <dbReference type="ARBA" id="ARBA00023015"/>
    </source>
</evidence>
<keyword evidence="7" id="KW-1185">Reference proteome</keyword>